<keyword evidence="18" id="KW-1185">Reference proteome</keyword>
<feature type="transmembrane region" description="Helical" evidence="13">
    <location>
        <begin position="240"/>
        <end position="261"/>
    </location>
</feature>
<dbReference type="Pfam" id="PF12409">
    <property type="entry name" value="P5-ATPase"/>
    <property type="match status" value="1"/>
</dbReference>
<dbReference type="InterPro" id="IPR036412">
    <property type="entry name" value="HAD-like_sf"/>
</dbReference>
<feature type="transmembrane region" description="Helical" evidence="13">
    <location>
        <begin position="1220"/>
        <end position="1242"/>
    </location>
</feature>
<organism evidence="17 18">
    <name type="scientific">Phomopsis amygdali</name>
    <name type="common">Fusicoccum amygdali</name>
    <dbReference type="NCBI Taxonomy" id="1214568"/>
    <lineage>
        <taxon>Eukaryota</taxon>
        <taxon>Fungi</taxon>
        <taxon>Dikarya</taxon>
        <taxon>Ascomycota</taxon>
        <taxon>Pezizomycotina</taxon>
        <taxon>Sordariomycetes</taxon>
        <taxon>Sordariomycetidae</taxon>
        <taxon>Diaporthales</taxon>
        <taxon>Diaporthaceae</taxon>
        <taxon>Diaporthe</taxon>
    </lineage>
</organism>
<dbReference type="Pfam" id="PF02353">
    <property type="entry name" value="CMAS"/>
    <property type="match status" value="1"/>
</dbReference>
<feature type="domain" description="P5B-type ATPase N-terminal" evidence="16">
    <location>
        <begin position="227"/>
        <end position="348"/>
    </location>
</feature>
<dbReference type="SUPFAM" id="SSF81653">
    <property type="entry name" value="Calcium ATPase, transduction domain A"/>
    <property type="match status" value="1"/>
</dbReference>
<dbReference type="NCBIfam" id="TIGR01657">
    <property type="entry name" value="P-ATPase-V"/>
    <property type="match status" value="1"/>
</dbReference>
<keyword evidence="8 13" id="KW-0460">Magnesium</keyword>
<dbReference type="Gene3D" id="3.40.50.1000">
    <property type="entry name" value="HAD superfamily/HAD-like"/>
    <property type="match status" value="1"/>
</dbReference>
<dbReference type="InterPro" id="IPR008250">
    <property type="entry name" value="ATPase_P-typ_transduc_dom_A_sf"/>
</dbReference>
<proteinExistence type="inferred from homology"/>
<dbReference type="SFLD" id="SFLDS00003">
    <property type="entry name" value="Haloacid_Dehalogenase"/>
    <property type="match status" value="1"/>
</dbReference>
<feature type="compositionally biased region" description="Polar residues" evidence="14">
    <location>
        <begin position="53"/>
        <end position="66"/>
    </location>
</feature>
<dbReference type="PRINTS" id="PR00119">
    <property type="entry name" value="CATATPASE"/>
</dbReference>
<keyword evidence="5 13" id="KW-0479">Metal-binding</keyword>
<keyword evidence="10 13" id="KW-1133">Transmembrane helix</keyword>
<comment type="subcellular location">
    <subcellularLocation>
        <location evidence="1 13">Membrane</location>
        <topology evidence="1 13">Multi-pass membrane protein</topology>
    </subcellularLocation>
</comment>
<dbReference type="GO" id="GO:0005524">
    <property type="term" value="F:ATP binding"/>
    <property type="evidence" value="ECO:0007669"/>
    <property type="project" value="UniProtKB-UniRule"/>
</dbReference>
<dbReference type="GO" id="GO:0015662">
    <property type="term" value="F:P-type ion transporter activity"/>
    <property type="evidence" value="ECO:0007669"/>
    <property type="project" value="InterPro"/>
</dbReference>
<evidence type="ECO:0000313" key="17">
    <source>
        <dbReference type="EMBL" id="KAK2602631.1"/>
    </source>
</evidence>
<comment type="caution">
    <text evidence="17">The sequence shown here is derived from an EMBL/GenBank/DDBJ whole genome shotgun (WGS) entry which is preliminary data.</text>
</comment>
<feature type="compositionally biased region" description="Basic and acidic residues" evidence="14">
    <location>
        <begin position="25"/>
        <end position="38"/>
    </location>
</feature>
<feature type="transmembrane region" description="Helical" evidence="13">
    <location>
        <begin position="647"/>
        <end position="668"/>
    </location>
</feature>
<name>A0AAD9W0L7_PHOAM</name>
<dbReference type="InterPro" id="IPR044492">
    <property type="entry name" value="P_typ_ATPase_HD_dom"/>
</dbReference>
<feature type="transmembrane region" description="Helical" evidence="13">
    <location>
        <begin position="1336"/>
        <end position="1357"/>
    </location>
</feature>
<reference evidence="17" key="1">
    <citation type="submission" date="2023-06" db="EMBL/GenBank/DDBJ databases">
        <authorList>
            <person name="Noh H."/>
        </authorList>
    </citation>
    <scope>NUCLEOTIDE SEQUENCE</scope>
    <source>
        <strain evidence="17">DUCC20226</strain>
    </source>
</reference>
<evidence type="ECO:0000256" key="13">
    <source>
        <dbReference type="RuleBase" id="RU362082"/>
    </source>
</evidence>
<protein>
    <recommendedName>
        <fullName evidence="13">Cation-transporting ATPase</fullName>
        <ecNumber evidence="13">7.2.2.-</ecNumber>
    </recommendedName>
</protein>
<feature type="domain" description="P-type ATPase A" evidence="15">
    <location>
        <begin position="465"/>
        <end position="594"/>
    </location>
</feature>
<dbReference type="GO" id="GO:0019829">
    <property type="term" value="F:ATPase-coupled monoatomic cation transmembrane transporter activity"/>
    <property type="evidence" value="ECO:0007669"/>
    <property type="project" value="UniProtKB-UniRule"/>
</dbReference>
<dbReference type="GO" id="GO:0016020">
    <property type="term" value="C:membrane"/>
    <property type="evidence" value="ECO:0007669"/>
    <property type="project" value="UniProtKB-SubCell"/>
</dbReference>
<keyword evidence="3" id="KW-0597">Phosphoprotein</keyword>
<dbReference type="PANTHER" id="PTHR45630:SF8">
    <property type="entry name" value="CATION-TRANSPORTING ATPASE"/>
    <property type="match status" value="1"/>
</dbReference>
<dbReference type="CDD" id="cd02440">
    <property type="entry name" value="AdoMet_MTases"/>
    <property type="match status" value="1"/>
</dbReference>
<feature type="compositionally biased region" description="Acidic residues" evidence="14">
    <location>
        <begin position="171"/>
        <end position="182"/>
    </location>
</feature>
<dbReference type="FunFam" id="2.70.150.10:FF:000119">
    <property type="entry name" value="Cation-transporting ATPase"/>
    <property type="match status" value="1"/>
</dbReference>
<dbReference type="InterPro" id="IPR023299">
    <property type="entry name" value="ATPase_P-typ_cyto_dom_N"/>
</dbReference>
<evidence type="ECO:0000313" key="18">
    <source>
        <dbReference type="Proteomes" id="UP001265746"/>
    </source>
</evidence>
<feature type="compositionally biased region" description="Basic residues" evidence="14">
    <location>
        <begin position="188"/>
        <end position="200"/>
    </location>
</feature>
<comment type="catalytic activity">
    <reaction evidence="12 13">
        <text>ATP + H2O = ADP + phosphate + H(+)</text>
        <dbReference type="Rhea" id="RHEA:13065"/>
        <dbReference type="ChEBI" id="CHEBI:15377"/>
        <dbReference type="ChEBI" id="CHEBI:15378"/>
        <dbReference type="ChEBI" id="CHEBI:30616"/>
        <dbReference type="ChEBI" id="CHEBI:43474"/>
        <dbReference type="ChEBI" id="CHEBI:456216"/>
    </reaction>
</comment>
<feature type="region of interest" description="Disordered" evidence="14">
    <location>
        <begin position="102"/>
        <end position="124"/>
    </location>
</feature>
<evidence type="ECO:0000256" key="14">
    <source>
        <dbReference type="SAM" id="MobiDB-lite"/>
    </source>
</evidence>
<dbReference type="InterPro" id="IPR023214">
    <property type="entry name" value="HAD_sf"/>
</dbReference>
<dbReference type="InterPro" id="IPR018303">
    <property type="entry name" value="ATPase_P-typ_P_site"/>
</dbReference>
<dbReference type="GO" id="GO:0016887">
    <property type="term" value="F:ATP hydrolysis activity"/>
    <property type="evidence" value="ECO:0007669"/>
    <property type="project" value="InterPro"/>
</dbReference>
<dbReference type="FunFam" id="3.40.1110.10:FF:000057">
    <property type="entry name" value="Cation-transporting ATPase"/>
    <property type="match status" value="1"/>
</dbReference>
<keyword evidence="4 13" id="KW-0812">Transmembrane</keyword>
<evidence type="ECO:0000256" key="11">
    <source>
        <dbReference type="ARBA" id="ARBA00023136"/>
    </source>
</evidence>
<sequence>MPSDAKTKVDGFSTSLAQKPSLNMADDRGRDAPERAESRGNGNGHDPVDGRGSTPQTPRLYRLSSNQSSVSIFEDVEMAHDELYSGPMAESLPTSVNAFAHRRRSRADSTTSFAFYPDSPEDETREDILDDIRGEDLDDVPFAVDIGDEDEEEDGEVDGEDGVLLPNGGEFESDGTREDEESSMLRRSSTHSRHSVHSRLLRRDSNMTETSAYGGGRFSQKVYMTNEDLVVVLAGFRTSVMGLAAYIFICVASLGLGWLLFRWMPRWHVWLTGKQAPLREASWLVVENQWNEMAILNVDVKPYGRVLSTVFGAPAKKSSTTYIFEFDDDPILQELRVVNYRYVRFYYHPLWDKFKLVSGWKDPLWTDVRSVRDGIDSDEKNHRELVFGSNLIDIEQKSVFRLLVDEVFHPFYVFQIASLVLWSMDQYYYYAVAIFAMSVVSIATTLFETISTMKRLREISRFECEVRVLRDGFWQHISSGELVPGDIYEITDPSLSQFPSDSLLLSGDCIVNESMLTGESVPVSKVPATDNTLWEMGLSASTVTPDVAKHFLFCGTKIIRARRPQDDRNQEAVGLAMVVRTGFDTTKGALVRSMLFPKPSGFKFYRDSFRYISVMACVALVGFVATFINFIRLGIAWHLIIVRALDLITIVVPPALPATLTIGINFAINRLKAKQIFCISPQRVNVGGKIDLMCFDKTGTLTEDGLDILGVRIVNQSAHRFGDLLTDPVAIAKEHSASANDSQPYVASKAALFTMATCHSLRSIDDELVGDPLDVKMFEFTNWSYEEGQQGSGGDDEEENRGLSPSIARPPPEISLDLHSNNSTGQSVPFELGVLKLFEFVSQLRRMSVIVRTFGQASGDIYVKGAPECMREICRPESFPTDYEEQLAYYTHKGYRVIACATKHLKKLSWVKAQKMTRADVESDLDFVGFIIFENKLKPTTASVLDELLQSNIGCVMCTGDNILTAISVARECNMINRTAHCFVPRFVEGHSRDPEAKLQWESIDNNLLTLDEKTLVPLPPPAEVDASLPYDISDLRNYSIAVSGDVFRWVVDFAPTEVLHRMLVTGKIYARMSPDEKHELVEKLQSIDYCAGFCGDGANDCGALKAADVGISLSEAEASVAAPFTSRVFDIGCVPDVIREGRAALVTSFSCFKYMSLYSAIQFTSVSFLYASAGNLGDFQFLFIDLALILPIAVFMSWAGPSPELCRKRPTADLVSRKVLTPLLGQICVCILIQAVTFVTVRRQPWFIPPKVDTEKSNIKNSENTSLFLVSCFEYILAGIVLNAGAPFRVGVRQNWPFVATIGIALLATVYMVMGPAHWVKKAMQLTKMSWDFKLFLITLGLVYLGLAWTTEYYVFQRLAAVVGKVKSAVTGSKKKRKQYKVIREEMMELMAGLVQSCNPQQVFQGLAEPVAGSFLPVATLLDSVLDSGYLPHAVIRVGIRRQLRQRLDEIRSSSLTDAQGRKMEYIATSRARPIAIETASANKQHYEVGTGVYLNSLGPRMKYSSCLYPKGTETLGEAEVAMLRAYIERAELKDGMRILDLGCGWGSGALFFAEMLPNAQVTAFSNSKTQKQYIDSKAEEKGLKNLKVITGNVVDYEFEPESFDRVVSVEVSLESGALDLSLIITNSSPQMFEHMKNHEKLMAKVSRALKPGGKFFLHIFCHKDTPYDYEEGWMTTHFFTGGTMMSFDLLLYHQQDLKIQKQWWVNGNHYSKTCEDWLTTMIKNREKLWPHFEQTYGKENAYTWYSRWQIFYMACSELFAFDGGDTWGVAHYLFEKPQQ</sequence>
<dbReference type="FunFam" id="3.40.50.1000:FF:000068">
    <property type="entry name" value="Cation-transporting ATPase"/>
    <property type="match status" value="1"/>
</dbReference>
<feature type="region of interest" description="Disordered" evidence="14">
    <location>
        <begin position="1"/>
        <end position="66"/>
    </location>
</feature>
<evidence type="ECO:0000256" key="10">
    <source>
        <dbReference type="ARBA" id="ARBA00022989"/>
    </source>
</evidence>
<dbReference type="InterPro" id="IPR029063">
    <property type="entry name" value="SAM-dependent_MTases_sf"/>
</dbReference>
<dbReference type="SFLD" id="SFLDF00027">
    <property type="entry name" value="p-type_atpase"/>
    <property type="match status" value="1"/>
</dbReference>
<dbReference type="Gene3D" id="3.40.50.150">
    <property type="entry name" value="Vaccinia Virus protein VP39"/>
    <property type="match status" value="1"/>
</dbReference>
<dbReference type="SUPFAM" id="SSF56784">
    <property type="entry name" value="HAD-like"/>
    <property type="match status" value="1"/>
</dbReference>
<dbReference type="EC" id="7.2.2.-" evidence="13"/>
<feature type="transmembrane region" description="Helical" evidence="13">
    <location>
        <begin position="611"/>
        <end position="635"/>
    </location>
</feature>
<dbReference type="InterPro" id="IPR059000">
    <property type="entry name" value="ATPase_P-type_domA"/>
</dbReference>
<feature type="transmembrane region" description="Helical" evidence="13">
    <location>
        <begin position="1297"/>
        <end position="1315"/>
    </location>
</feature>
<evidence type="ECO:0000256" key="5">
    <source>
        <dbReference type="ARBA" id="ARBA00022723"/>
    </source>
</evidence>
<feature type="compositionally biased region" description="Polar residues" evidence="14">
    <location>
        <begin position="12"/>
        <end position="21"/>
    </location>
</feature>
<dbReference type="InterPro" id="IPR006544">
    <property type="entry name" value="P-type_TPase_V"/>
</dbReference>
<dbReference type="SFLD" id="SFLDG00002">
    <property type="entry name" value="C1.7:_P-type_atpase_like"/>
    <property type="match status" value="1"/>
</dbReference>
<dbReference type="Pfam" id="PF00122">
    <property type="entry name" value="E1-E2_ATPase"/>
    <property type="match status" value="1"/>
</dbReference>
<keyword evidence="11 13" id="KW-0472">Membrane</keyword>
<evidence type="ECO:0000259" key="16">
    <source>
        <dbReference type="Pfam" id="PF12409"/>
    </source>
</evidence>
<dbReference type="PANTHER" id="PTHR45630">
    <property type="entry name" value="CATION-TRANSPORTING ATPASE-RELATED"/>
    <property type="match status" value="1"/>
</dbReference>
<comment type="similarity">
    <text evidence="2 13">Belongs to the cation transport ATPase (P-type) (TC 3.A.3) family. Type V subfamily.</text>
</comment>
<evidence type="ECO:0000256" key="7">
    <source>
        <dbReference type="ARBA" id="ARBA00022840"/>
    </source>
</evidence>
<dbReference type="NCBIfam" id="TIGR01494">
    <property type="entry name" value="ATPase_P-type"/>
    <property type="match status" value="2"/>
</dbReference>
<dbReference type="Gene3D" id="2.70.150.10">
    <property type="entry name" value="Calcium-transporting ATPase, cytoplasmic transduction domain A"/>
    <property type="match status" value="1"/>
</dbReference>
<evidence type="ECO:0000256" key="9">
    <source>
        <dbReference type="ARBA" id="ARBA00022967"/>
    </source>
</evidence>
<dbReference type="InterPro" id="IPR047819">
    <property type="entry name" value="P5A-ATPase_N"/>
</dbReference>
<dbReference type="FunFam" id="1.20.1110.10:FF:000032">
    <property type="entry name" value="Cation-transporting ATPase"/>
    <property type="match status" value="1"/>
</dbReference>
<evidence type="ECO:0000256" key="3">
    <source>
        <dbReference type="ARBA" id="ARBA00022553"/>
    </source>
</evidence>
<evidence type="ECO:0000256" key="12">
    <source>
        <dbReference type="ARBA" id="ARBA00049360"/>
    </source>
</evidence>
<feature type="compositionally biased region" description="Acidic residues" evidence="14">
    <location>
        <begin position="147"/>
        <end position="161"/>
    </location>
</feature>
<evidence type="ECO:0000256" key="8">
    <source>
        <dbReference type="ARBA" id="ARBA00022842"/>
    </source>
</evidence>
<dbReference type="GO" id="GO:0046872">
    <property type="term" value="F:metal ion binding"/>
    <property type="evidence" value="ECO:0007669"/>
    <property type="project" value="UniProtKB-UniRule"/>
</dbReference>
<keyword evidence="9 13" id="KW-1278">Translocase</keyword>
<dbReference type="PROSITE" id="PS00154">
    <property type="entry name" value="ATPASE_E1_E2"/>
    <property type="match status" value="1"/>
</dbReference>
<dbReference type="SUPFAM" id="SSF53335">
    <property type="entry name" value="S-adenosyl-L-methionine-dependent methyltransferases"/>
    <property type="match status" value="1"/>
</dbReference>
<dbReference type="CDD" id="cd07542">
    <property type="entry name" value="P-type_ATPase_cation"/>
    <property type="match status" value="1"/>
</dbReference>
<keyword evidence="7 13" id="KW-0067">ATP-binding</keyword>
<evidence type="ECO:0000256" key="4">
    <source>
        <dbReference type="ARBA" id="ARBA00022692"/>
    </source>
</evidence>
<dbReference type="Gene3D" id="3.40.1110.10">
    <property type="entry name" value="Calcium-transporting ATPase, cytoplasmic domain N"/>
    <property type="match status" value="1"/>
</dbReference>
<dbReference type="Proteomes" id="UP001265746">
    <property type="component" value="Unassembled WGS sequence"/>
</dbReference>
<gene>
    <name evidence="17" type="ORF">N8I77_009147</name>
</gene>
<dbReference type="InterPro" id="IPR047821">
    <property type="entry name" value="P5B-type_ATPase"/>
</dbReference>
<dbReference type="SUPFAM" id="SSF81665">
    <property type="entry name" value="Calcium ATPase, transmembrane domain M"/>
    <property type="match status" value="1"/>
</dbReference>
<evidence type="ECO:0000256" key="2">
    <source>
        <dbReference type="ARBA" id="ARBA00006000"/>
    </source>
</evidence>
<feature type="transmembrane region" description="Helical" evidence="13">
    <location>
        <begin position="1180"/>
        <end position="1200"/>
    </location>
</feature>
<feature type="region of interest" description="Disordered" evidence="14">
    <location>
        <begin position="147"/>
        <end position="200"/>
    </location>
</feature>
<feature type="region of interest" description="Disordered" evidence="14">
    <location>
        <begin position="786"/>
        <end position="820"/>
    </location>
</feature>
<keyword evidence="6 13" id="KW-0547">Nucleotide-binding</keyword>
<feature type="transmembrane region" description="Helical" evidence="13">
    <location>
        <begin position="1267"/>
        <end position="1285"/>
    </location>
</feature>
<feature type="transmembrane region" description="Helical" evidence="13">
    <location>
        <begin position="427"/>
        <end position="447"/>
    </location>
</feature>
<dbReference type="InterPro" id="IPR023298">
    <property type="entry name" value="ATPase_P-typ_TM_dom_sf"/>
</dbReference>
<dbReference type="EMBL" id="JAUJFL010000005">
    <property type="protein sequence ID" value="KAK2602631.1"/>
    <property type="molecule type" value="Genomic_DNA"/>
</dbReference>
<evidence type="ECO:0000259" key="15">
    <source>
        <dbReference type="Pfam" id="PF00122"/>
    </source>
</evidence>
<dbReference type="SUPFAM" id="SSF81660">
    <property type="entry name" value="Metal cation-transporting ATPase, ATP-binding domain N"/>
    <property type="match status" value="1"/>
</dbReference>
<dbReference type="GO" id="GO:0006874">
    <property type="term" value="P:intracellular calcium ion homeostasis"/>
    <property type="evidence" value="ECO:0007669"/>
    <property type="project" value="TreeGrafter"/>
</dbReference>
<dbReference type="InterPro" id="IPR001757">
    <property type="entry name" value="P_typ_ATPase"/>
</dbReference>
<evidence type="ECO:0000256" key="6">
    <source>
        <dbReference type="ARBA" id="ARBA00022741"/>
    </source>
</evidence>
<evidence type="ECO:0000256" key="1">
    <source>
        <dbReference type="ARBA" id="ARBA00004141"/>
    </source>
</evidence>
<accession>A0AAD9W0L7</accession>